<evidence type="ECO:0000313" key="4">
    <source>
        <dbReference type="EMBL" id="OIQ93875.1"/>
    </source>
</evidence>
<dbReference type="GO" id="GO:1902201">
    <property type="term" value="P:negative regulation of bacterial-type flagellum-dependent cell motility"/>
    <property type="evidence" value="ECO:0007669"/>
    <property type="project" value="TreeGrafter"/>
</dbReference>
<feature type="transmembrane region" description="Helical" evidence="2">
    <location>
        <begin position="76"/>
        <end position="96"/>
    </location>
</feature>
<dbReference type="PANTHER" id="PTHR45138">
    <property type="entry name" value="REGULATORY COMPONENTS OF SENSORY TRANSDUCTION SYSTEM"/>
    <property type="match status" value="1"/>
</dbReference>
<dbReference type="InterPro" id="IPR000160">
    <property type="entry name" value="GGDEF_dom"/>
</dbReference>
<dbReference type="NCBIfam" id="TIGR00254">
    <property type="entry name" value="GGDEF"/>
    <property type="match status" value="1"/>
</dbReference>
<dbReference type="InterPro" id="IPR050469">
    <property type="entry name" value="Diguanylate_Cyclase"/>
</dbReference>
<keyword evidence="4" id="KW-0548">Nucleotidyltransferase</keyword>
<dbReference type="FunFam" id="3.30.70.270:FF:000001">
    <property type="entry name" value="Diguanylate cyclase domain protein"/>
    <property type="match status" value="1"/>
</dbReference>
<dbReference type="SUPFAM" id="SSF55073">
    <property type="entry name" value="Nucleotide cyclase"/>
    <property type="match status" value="1"/>
</dbReference>
<feature type="region of interest" description="Disordered" evidence="1">
    <location>
        <begin position="1"/>
        <end position="20"/>
    </location>
</feature>
<dbReference type="AlphaFoldDB" id="A0A1J5RWM5"/>
<accession>A0A1J5RWM5</accession>
<feature type="domain" description="GGDEF" evidence="3">
    <location>
        <begin position="247"/>
        <end position="376"/>
    </location>
</feature>
<feature type="transmembrane region" description="Helical" evidence="2">
    <location>
        <begin position="149"/>
        <end position="167"/>
    </location>
</feature>
<dbReference type="InterPro" id="IPR029787">
    <property type="entry name" value="Nucleotide_cyclase"/>
</dbReference>
<dbReference type="SMART" id="SM00267">
    <property type="entry name" value="GGDEF"/>
    <property type="match status" value="1"/>
</dbReference>
<feature type="transmembrane region" description="Helical" evidence="2">
    <location>
        <begin position="116"/>
        <end position="137"/>
    </location>
</feature>
<organism evidence="4">
    <name type="scientific">mine drainage metagenome</name>
    <dbReference type="NCBI Taxonomy" id="410659"/>
    <lineage>
        <taxon>unclassified sequences</taxon>
        <taxon>metagenomes</taxon>
        <taxon>ecological metagenomes</taxon>
    </lineage>
</organism>
<dbReference type="Pfam" id="PF00990">
    <property type="entry name" value="GGDEF"/>
    <property type="match status" value="1"/>
</dbReference>
<feature type="transmembrane region" description="Helical" evidence="2">
    <location>
        <begin position="49"/>
        <end position="69"/>
    </location>
</feature>
<dbReference type="EC" id="2.7.7.65" evidence="4"/>
<dbReference type="PANTHER" id="PTHR45138:SF9">
    <property type="entry name" value="DIGUANYLATE CYCLASE DGCM-RELATED"/>
    <property type="match status" value="1"/>
</dbReference>
<dbReference type="Gene3D" id="3.30.70.270">
    <property type="match status" value="1"/>
</dbReference>
<dbReference type="PROSITE" id="PS50887">
    <property type="entry name" value="GGDEF"/>
    <property type="match status" value="1"/>
</dbReference>
<dbReference type="InterPro" id="IPR007894">
    <property type="entry name" value="MASE2"/>
</dbReference>
<evidence type="ECO:0000256" key="1">
    <source>
        <dbReference type="SAM" id="MobiDB-lite"/>
    </source>
</evidence>
<keyword evidence="4" id="KW-0808">Transferase</keyword>
<feature type="transmembrane region" description="Helical" evidence="2">
    <location>
        <begin position="179"/>
        <end position="203"/>
    </location>
</feature>
<keyword evidence="2" id="KW-0812">Transmembrane</keyword>
<dbReference type="InterPro" id="IPR043128">
    <property type="entry name" value="Rev_trsase/Diguanyl_cyclase"/>
</dbReference>
<proteinExistence type="predicted"/>
<sequence>MRIDTEPCIPDNSAVPDTTPTPSAAAAVALPVDAAGSGGGREATFRRIYPMRVLGMGLGGLAIGGTLYAQHASALLWGWLALSCLLWPHLAFVHALNRRDPYAAERRNLLLDSAIAGAWVPLMHFCLLPSAILVTVTTFDKLNTGMRRLWLQSIPMLFGAMIVVTAWWRPGVALDSSLIVVVCSLPLLIVHTLATGMANYHLVRTTARQNRQLEAMRRIDPQTRLLSRESVLEHCQAAWQAHAATGAEAALLMIDIDHFKSINDTHGHGVGDEAIVAVADAIRACLRQQDVAGRYGGDEFIVLCLGAGEVQAQYIAQRVLQRMHDVRELRPELRLTGSIGIAAAQPAHQSLRDWLHAADQALYRAKAEGRNRAAVA</sequence>
<protein>
    <submittedName>
        <fullName evidence="4">Putative diguanylate cyclase AdrA</fullName>
        <ecNumber evidence="4">2.7.7.65</ecNumber>
    </submittedName>
</protein>
<comment type="caution">
    <text evidence="4">The sequence shown here is derived from an EMBL/GenBank/DDBJ whole genome shotgun (WGS) entry which is preliminary data.</text>
</comment>
<name>A0A1J5RWM5_9ZZZZ</name>
<keyword evidence="2" id="KW-1133">Transmembrane helix</keyword>
<keyword evidence="2" id="KW-0472">Membrane</keyword>
<reference evidence="4" key="1">
    <citation type="submission" date="2016-10" db="EMBL/GenBank/DDBJ databases">
        <title>Sequence of Gallionella enrichment culture.</title>
        <authorList>
            <person name="Poehlein A."/>
            <person name="Muehling M."/>
            <person name="Daniel R."/>
        </authorList>
    </citation>
    <scope>NUCLEOTIDE SEQUENCE</scope>
</reference>
<dbReference type="Pfam" id="PF05230">
    <property type="entry name" value="MASE2"/>
    <property type="match status" value="1"/>
</dbReference>
<dbReference type="GO" id="GO:0005886">
    <property type="term" value="C:plasma membrane"/>
    <property type="evidence" value="ECO:0007669"/>
    <property type="project" value="TreeGrafter"/>
</dbReference>
<dbReference type="CDD" id="cd01949">
    <property type="entry name" value="GGDEF"/>
    <property type="match status" value="1"/>
</dbReference>
<dbReference type="GO" id="GO:0052621">
    <property type="term" value="F:diguanylate cyclase activity"/>
    <property type="evidence" value="ECO:0007669"/>
    <property type="project" value="UniProtKB-EC"/>
</dbReference>
<gene>
    <name evidence="4" type="primary">adrA_3</name>
    <name evidence="4" type="ORF">GALL_241620</name>
</gene>
<dbReference type="EMBL" id="MLJW01000198">
    <property type="protein sequence ID" value="OIQ93875.1"/>
    <property type="molecule type" value="Genomic_DNA"/>
</dbReference>
<dbReference type="GO" id="GO:0043709">
    <property type="term" value="P:cell adhesion involved in single-species biofilm formation"/>
    <property type="evidence" value="ECO:0007669"/>
    <property type="project" value="TreeGrafter"/>
</dbReference>
<evidence type="ECO:0000259" key="3">
    <source>
        <dbReference type="PROSITE" id="PS50887"/>
    </source>
</evidence>
<evidence type="ECO:0000256" key="2">
    <source>
        <dbReference type="SAM" id="Phobius"/>
    </source>
</evidence>